<evidence type="ECO:0000256" key="2">
    <source>
        <dbReference type="ARBA" id="ARBA00022692"/>
    </source>
</evidence>
<dbReference type="PANTHER" id="PTHR43394">
    <property type="entry name" value="ATP-DEPENDENT PERMEASE MDL1, MITOCHONDRIAL"/>
    <property type="match status" value="1"/>
</dbReference>
<dbReference type="PROSITE" id="PS00211">
    <property type="entry name" value="ABC_TRANSPORTER_1"/>
    <property type="match status" value="1"/>
</dbReference>
<dbReference type="SMART" id="SM00382">
    <property type="entry name" value="AAA"/>
    <property type="match status" value="1"/>
</dbReference>
<evidence type="ECO:0000313" key="10">
    <source>
        <dbReference type="EMBL" id="MCV3213722.1"/>
    </source>
</evidence>
<evidence type="ECO:0000256" key="4">
    <source>
        <dbReference type="ARBA" id="ARBA00022840"/>
    </source>
</evidence>
<dbReference type="InterPro" id="IPR003593">
    <property type="entry name" value="AAA+_ATPase"/>
</dbReference>
<protein>
    <submittedName>
        <fullName evidence="10">ABC transporter ATP-binding protein/permease</fullName>
    </submittedName>
</protein>
<evidence type="ECO:0000313" key="11">
    <source>
        <dbReference type="Proteomes" id="UP001526143"/>
    </source>
</evidence>
<dbReference type="GO" id="GO:0005524">
    <property type="term" value="F:ATP binding"/>
    <property type="evidence" value="ECO:0007669"/>
    <property type="project" value="UniProtKB-KW"/>
</dbReference>
<dbReference type="PROSITE" id="PS50929">
    <property type="entry name" value="ABC_TM1F"/>
    <property type="match status" value="1"/>
</dbReference>
<dbReference type="Gene3D" id="3.40.50.300">
    <property type="entry name" value="P-loop containing nucleotide triphosphate hydrolases"/>
    <property type="match status" value="1"/>
</dbReference>
<feature type="domain" description="ABC transmembrane type-1" evidence="9">
    <location>
        <begin position="41"/>
        <end position="340"/>
    </location>
</feature>
<proteinExistence type="predicted"/>
<evidence type="ECO:0000256" key="6">
    <source>
        <dbReference type="ARBA" id="ARBA00023136"/>
    </source>
</evidence>
<keyword evidence="5 7" id="KW-1133">Transmembrane helix</keyword>
<keyword evidence="4 10" id="KW-0067">ATP-binding</keyword>
<dbReference type="SUPFAM" id="SSF52540">
    <property type="entry name" value="P-loop containing nucleoside triphosphate hydrolases"/>
    <property type="match status" value="1"/>
</dbReference>
<dbReference type="InterPro" id="IPR017871">
    <property type="entry name" value="ABC_transporter-like_CS"/>
</dbReference>
<dbReference type="RefSeq" id="WP_263745249.1">
    <property type="nucleotide sequence ID" value="NZ_JAOWRF010000140.1"/>
</dbReference>
<dbReference type="InterPro" id="IPR003439">
    <property type="entry name" value="ABC_transporter-like_ATP-bd"/>
</dbReference>
<dbReference type="Pfam" id="PF00664">
    <property type="entry name" value="ABC_membrane"/>
    <property type="match status" value="1"/>
</dbReference>
<dbReference type="Gene3D" id="1.20.1560.10">
    <property type="entry name" value="ABC transporter type 1, transmembrane domain"/>
    <property type="match status" value="1"/>
</dbReference>
<evidence type="ECO:0000256" key="3">
    <source>
        <dbReference type="ARBA" id="ARBA00022741"/>
    </source>
</evidence>
<feature type="transmembrane region" description="Helical" evidence="7">
    <location>
        <begin position="184"/>
        <end position="209"/>
    </location>
</feature>
<feature type="domain" description="ABC transporter" evidence="8">
    <location>
        <begin position="374"/>
        <end position="608"/>
    </location>
</feature>
<name>A0ABT3AX64_9CYAN</name>
<dbReference type="Proteomes" id="UP001526143">
    <property type="component" value="Unassembled WGS sequence"/>
</dbReference>
<dbReference type="NCBIfam" id="NF045513">
    <property type="entry name" value="HepA_fam_ABC"/>
    <property type="match status" value="1"/>
</dbReference>
<keyword evidence="2 7" id="KW-0812">Transmembrane</keyword>
<dbReference type="InterPro" id="IPR039421">
    <property type="entry name" value="Type_1_exporter"/>
</dbReference>
<dbReference type="Pfam" id="PF00005">
    <property type="entry name" value="ABC_tran"/>
    <property type="match status" value="1"/>
</dbReference>
<keyword evidence="11" id="KW-1185">Reference proteome</keyword>
<dbReference type="InterPro" id="IPR036640">
    <property type="entry name" value="ABC1_TM_sf"/>
</dbReference>
<feature type="transmembrane region" description="Helical" evidence="7">
    <location>
        <begin position="94"/>
        <end position="114"/>
    </location>
</feature>
<evidence type="ECO:0000259" key="8">
    <source>
        <dbReference type="PROSITE" id="PS50893"/>
    </source>
</evidence>
<organism evidence="10 11">
    <name type="scientific">Plectonema radiosum NIES-515</name>
    <dbReference type="NCBI Taxonomy" id="2986073"/>
    <lineage>
        <taxon>Bacteria</taxon>
        <taxon>Bacillati</taxon>
        <taxon>Cyanobacteriota</taxon>
        <taxon>Cyanophyceae</taxon>
        <taxon>Oscillatoriophycideae</taxon>
        <taxon>Oscillatoriales</taxon>
        <taxon>Microcoleaceae</taxon>
        <taxon>Plectonema</taxon>
    </lineage>
</organism>
<feature type="transmembrane region" description="Helical" evidence="7">
    <location>
        <begin position="286"/>
        <end position="305"/>
    </location>
</feature>
<dbReference type="PROSITE" id="PS50893">
    <property type="entry name" value="ABC_TRANSPORTER_2"/>
    <property type="match status" value="1"/>
</dbReference>
<gene>
    <name evidence="10" type="ORF">OGM63_09390</name>
</gene>
<evidence type="ECO:0000256" key="1">
    <source>
        <dbReference type="ARBA" id="ARBA00004651"/>
    </source>
</evidence>
<keyword evidence="3" id="KW-0547">Nucleotide-binding</keyword>
<keyword evidence="6 7" id="KW-0472">Membrane</keyword>
<reference evidence="10 11" key="1">
    <citation type="submission" date="2022-10" db="EMBL/GenBank/DDBJ databases">
        <title>Identification of biosynthetic pathway for the production of the potent trypsin inhibitor radiosumin.</title>
        <authorList>
            <person name="Fewer D.P."/>
            <person name="Delbaje E."/>
            <person name="Ouyang X."/>
            <person name="Agostino P.D."/>
            <person name="Wahlsten M."/>
            <person name="Jokela J."/>
            <person name="Permi P."/>
            <person name="Haapaniemi E."/>
            <person name="Koistinen H."/>
        </authorList>
    </citation>
    <scope>NUCLEOTIDE SEQUENCE [LARGE SCALE GENOMIC DNA]</scope>
    <source>
        <strain evidence="10 11">NIES-515</strain>
    </source>
</reference>
<dbReference type="EMBL" id="JAOWRF010000140">
    <property type="protein sequence ID" value="MCV3213722.1"/>
    <property type="molecule type" value="Genomic_DNA"/>
</dbReference>
<evidence type="ECO:0000256" key="5">
    <source>
        <dbReference type="ARBA" id="ARBA00022989"/>
    </source>
</evidence>
<dbReference type="InterPro" id="IPR011527">
    <property type="entry name" value="ABC1_TM_dom"/>
</dbReference>
<accession>A0ABT3AX64</accession>
<dbReference type="InterPro" id="IPR027417">
    <property type="entry name" value="P-loop_NTPase"/>
</dbReference>
<evidence type="ECO:0000259" key="9">
    <source>
        <dbReference type="PROSITE" id="PS50929"/>
    </source>
</evidence>
<evidence type="ECO:0000256" key="7">
    <source>
        <dbReference type="SAM" id="Phobius"/>
    </source>
</evidence>
<comment type="subcellular location">
    <subcellularLocation>
        <location evidence="1">Cell membrane</location>
        <topology evidence="1">Multi-pass membrane protein</topology>
    </subcellularLocation>
</comment>
<dbReference type="SUPFAM" id="SSF90123">
    <property type="entry name" value="ABC transporter transmembrane region"/>
    <property type="match status" value="1"/>
</dbReference>
<dbReference type="PANTHER" id="PTHR43394:SF1">
    <property type="entry name" value="ATP-BINDING CASSETTE SUB-FAMILY B MEMBER 10, MITOCHONDRIAL"/>
    <property type="match status" value="1"/>
</dbReference>
<comment type="caution">
    <text evidence="10">The sequence shown here is derived from an EMBL/GenBank/DDBJ whole genome shotgun (WGS) entry which is preliminary data.</text>
</comment>
<sequence>MYLKLYQEFSNLFKKTKFWENNYLFLREFKNFRKIAIYALVFSFLGATFEGFSIGLLFSFLQNITTVNATPIHTGVEWFDIWILGINTSAISRLYRISILIILTTLIRVLFNYFGQVYTEIAQLKLGDSLRKQIFEQLEKVSLSYFSKTRSGDLINTITTEIERIKYSFSAASFLLTRILNLSVYLISIIFISWQLTICSVLLFTLLGVGLSTLNAKVREESFGLSIANSQFTSTAIEFINGIRTIQAFGTQEFERQRYYKASDQVVSAYTKVTLIGSLLKPITEGLGTTFLVGMIIFAFTIFVANGTLQVASLLGFFFVLFRIVPIVQDVNGVRGTISTLQGSVDNVKSLLKTDDKIYFHNGTLEFKGLKRSIDLISVDFGYDANNLVLNNITLSIERGKTTALVGASGAGKTTLADIIARFYDPTEGNVLIDGIDLRQFEINTLRHKMAIVSQDTFIFNTSIWNNISYGTSEVREDEIREAARLANALEFILKMPEGFETQLGDRGVRLSGGQRQRIAIARALLRNPEILILDEATSALDSLSERLIQESLEKLSVGRTVIAIAHRLSTIAKADKVVVLEQGRLVEQGSYQELLDQRGKLWEYHKTQYQEQGQAG</sequence>
<feature type="transmembrane region" description="Helical" evidence="7">
    <location>
        <begin position="35"/>
        <end position="58"/>
    </location>
</feature>